<reference evidence="4" key="1">
    <citation type="submission" date="2022-03" db="EMBL/GenBank/DDBJ databases">
        <authorList>
            <person name="Alioto T."/>
            <person name="Alioto T."/>
            <person name="Gomez Garrido J."/>
        </authorList>
    </citation>
    <scope>NUCLEOTIDE SEQUENCE</scope>
</reference>
<keyword evidence="5" id="KW-1185">Reference proteome</keyword>
<dbReference type="Proteomes" id="UP001295444">
    <property type="component" value="Chromosome 01"/>
</dbReference>
<keyword evidence="2" id="KW-0732">Signal</keyword>
<dbReference type="InterPro" id="IPR013783">
    <property type="entry name" value="Ig-like_fold"/>
</dbReference>
<dbReference type="InterPro" id="IPR050650">
    <property type="entry name" value="Type-II_Cytokine-TF_Rcpt"/>
</dbReference>
<gene>
    <name evidence="4" type="ORF">PECUL_23A017587</name>
</gene>
<feature type="chain" id="PRO_5041987539" evidence="2">
    <location>
        <begin position="24"/>
        <end position="525"/>
    </location>
</feature>
<keyword evidence="1" id="KW-0472">Membrane</keyword>
<evidence type="ECO:0000313" key="5">
    <source>
        <dbReference type="Proteomes" id="UP001295444"/>
    </source>
</evidence>
<keyword evidence="1" id="KW-0812">Transmembrane</keyword>
<dbReference type="GO" id="GO:0005886">
    <property type="term" value="C:plasma membrane"/>
    <property type="evidence" value="ECO:0007669"/>
    <property type="project" value="TreeGrafter"/>
</dbReference>
<feature type="signal peptide" evidence="2">
    <location>
        <begin position="1"/>
        <end position="23"/>
    </location>
</feature>
<feature type="transmembrane region" description="Helical" evidence="1">
    <location>
        <begin position="233"/>
        <end position="255"/>
    </location>
</feature>
<dbReference type="Gene3D" id="2.60.40.10">
    <property type="entry name" value="Immunoglobulins"/>
    <property type="match status" value="2"/>
</dbReference>
<evidence type="ECO:0000256" key="2">
    <source>
        <dbReference type="SAM" id="SignalP"/>
    </source>
</evidence>
<dbReference type="PANTHER" id="PTHR20859:SF53">
    <property type="entry name" value="INTERLEUKIN-22 RECEPTOR SUBUNIT ALPHA-1"/>
    <property type="match status" value="1"/>
</dbReference>
<dbReference type="GO" id="GO:0004896">
    <property type="term" value="F:cytokine receptor activity"/>
    <property type="evidence" value="ECO:0007669"/>
    <property type="project" value="TreeGrafter"/>
</dbReference>
<evidence type="ECO:0000259" key="3">
    <source>
        <dbReference type="Pfam" id="PF01108"/>
    </source>
</evidence>
<keyword evidence="1" id="KW-1133">Transmembrane helix</keyword>
<evidence type="ECO:0000256" key="1">
    <source>
        <dbReference type="SAM" id="Phobius"/>
    </source>
</evidence>
<dbReference type="EMBL" id="OW240912">
    <property type="protein sequence ID" value="CAH2222480.1"/>
    <property type="molecule type" value="Genomic_DNA"/>
</dbReference>
<feature type="domain" description="Fibronectin type-III" evidence="3">
    <location>
        <begin position="8"/>
        <end position="114"/>
    </location>
</feature>
<proteinExistence type="predicted"/>
<dbReference type="Pfam" id="PF01108">
    <property type="entry name" value="Tissue_fac"/>
    <property type="match status" value="1"/>
</dbReference>
<dbReference type="AlphaFoldDB" id="A0AAD1R380"/>
<dbReference type="InterPro" id="IPR036116">
    <property type="entry name" value="FN3_sf"/>
</dbReference>
<name>A0AAD1R380_PELCU</name>
<evidence type="ECO:0000313" key="4">
    <source>
        <dbReference type="EMBL" id="CAH2222480.1"/>
    </source>
</evidence>
<dbReference type="SUPFAM" id="SSF49265">
    <property type="entry name" value="Fibronectin type III"/>
    <property type="match status" value="1"/>
</dbReference>
<dbReference type="InterPro" id="IPR003961">
    <property type="entry name" value="FN3_dom"/>
</dbReference>
<accession>A0AAD1R380</accession>
<dbReference type="PANTHER" id="PTHR20859">
    <property type="entry name" value="INTERFERON/INTERLEUKIN RECEPTOR"/>
    <property type="match status" value="1"/>
</dbReference>
<keyword evidence="4" id="KW-0675">Receptor</keyword>
<sequence length="525" mass="60612">MQLMKTVLLFLFFYFISEHVCSGCGHFSIQNVNFIAKNFVYILQWENKGLEPNVTFSIEYKRYGTKQWIVKQECQNITRLYCNLTDEIMSDEDMFKEQYLGQVRAWSTNCSLDWVVSKRMSPIDDTYIDNIELNIIEGVRSVRIFVQVPTIPMNTEVMITEQLYSNGLFAYYMSFSSMKEQVIWQKIQTNNTFNITGLNPGTTYNGSVYIMIHNERKSDIKQFFVKTLPDPSMVGLVVILLAVSAGLFFGVLLCLTYRYVKQQGPTPSALDFGKPLFFQAIHLTKEKVNSLYAIPAASVQFKEQWFDKLKDMPTNTGPAVYSAQFENPSTSGQTDALLHKPTSYICQQEQPVKINGKTNSSDDYGIIEDRTVYTKPILVESTVFGKQAYVHQMDRHSNFDHLEETLLNNDDETKEHICPLISELEGSVFHLLSKNMDTCGPQALLSSVKVYGTVEQKEEQKVDFLSEIRKFDERFYIKTEEQVFEDYTLEYVGKLNNTFQTPLNYTRKNGMESTCECHQPYKLQH</sequence>
<protein>
    <submittedName>
        <fullName evidence="4">Interleukin-22 receptor subunit alpha-1</fullName>
    </submittedName>
</protein>
<organism evidence="4 5">
    <name type="scientific">Pelobates cultripes</name>
    <name type="common">Western spadefoot toad</name>
    <dbReference type="NCBI Taxonomy" id="61616"/>
    <lineage>
        <taxon>Eukaryota</taxon>
        <taxon>Metazoa</taxon>
        <taxon>Chordata</taxon>
        <taxon>Craniata</taxon>
        <taxon>Vertebrata</taxon>
        <taxon>Euteleostomi</taxon>
        <taxon>Amphibia</taxon>
        <taxon>Batrachia</taxon>
        <taxon>Anura</taxon>
        <taxon>Pelobatoidea</taxon>
        <taxon>Pelobatidae</taxon>
        <taxon>Pelobates</taxon>
    </lineage>
</organism>